<evidence type="ECO:0000313" key="2">
    <source>
        <dbReference type="EMBL" id="SFV73878.1"/>
    </source>
</evidence>
<name>A0A1K1LK73_9BACT</name>
<sequence length="141" mass="14876">MKHILLSCLLLLALCATAPAAPVERQTFRVVAPEGWTVTAVPDVGEGVVLVAPDKSVSVTIVTAASGTMTPEQLAADYEQKLHAARVAQNGNYYGLKGMAGDLPLEVCLWTFDGMHGVASIVGRTGHPALQGIVDSLEFYK</sequence>
<feature type="signal peptide" evidence="1">
    <location>
        <begin position="1"/>
        <end position="20"/>
    </location>
</feature>
<organism evidence="2 3">
    <name type="scientific">Desulfovibrio piger</name>
    <dbReference type="NCBI Taxonomy" id="901"/>
    <lineage>
        <taxon>Bacteria</taxon>
        <taxon>Pseudomonadati</taxon>
        <taxon>Thermodesulfobacteriota</taxon>
        <taxon>Desulfovibrionia</taxon>
        <taxon>Desulfovibrionales</taxon>
        <taxon>Desulfovibrionaceae</taxon>
        <taxon>Desulfovibrio</taxon>
    </lineage>
</organism>
<evidence type="ECO:0000256" key="1">
    <source>
        <dbReference type="SAM" id="SignalP"/>
    </source>
</evidence>
<dbReference type="AlphaFoldDB" id="A0A1K1LK73"/>
<proteinExistence type="predicted"/>
<feature type="chain" id="PRO_5012046460" evidence="1">
    <location>
        <begin position="21"/>
        <end position="141"/>
    </location>
</feature>
<dbReference type="RefSeq" id="WP_072336205.1">
    <property type="nucleotide sequence ID" value="NZ_CALJDE010000045.1"/>
</dbReference>
<evidence type="ECO:0000313" key="3">
    <source>
        <dbReference type="Proteomes" id="UP000186323"/>
    </source>
</evidence>
<protein>
    <submittedName>
        <fullName evidence="2">Uncharacterized protein</fullName>
    </submittedName>
</protein>
<keyword evidence="1" id="KW-0732">Signal</keyword>
<dbReference type="OrthoDB" id="9886712at2"/>
<dbReference type="Proteomes" id="UP000186323">
    <property type="component" value="Chromosome I"/>
</dbReference>
<reference evidence="3" key="1">
    <citation type="submission" date="2016-10" db="EMBL/GenBank/DDBJ databases">
        <authorList>
            <person name="Wegmann U."/>
        </authorList>
    </citation>
    <scope>NUCLEOTIDE SEQUENCE [LARGE SCALE GENOMIC DNA]</scope>
</reference>
<dbReference type="KEGG" id="dpg:DESPIGER_2054"/>
<keyword evidence="3" id="KW-1185">Reference proteome</keyword>
<gene>
    <name evidence="2" type="ORF">DESPIGER_2054</name>
</gene>
<dbReference type="EMBL" id="LT630450">
    <property type="protein sequence ID" value="SFV73878.1"/>
    <property type="molecule type" value="Genomic_DNA"/>
</dbReference>
<accession>A0A1K1LK73</accession>